<evidence type="ECO:0000313" key="2">
    <source>
        <dbReference type="EMBL" id="KAK9901115.1"/>
    </source>
</evidence>
<evidence type="ECO:0000256" key="1">
    <source>
        <dbReference type="SAM" id="MobiDB-lite"/>
    </source>
</evidence>
<protein>
    <submittedName>
        <fullName evidence="2">Uncharacterized protein</fullName>
    </submittedName>
</protein>
<dbReference type="EMBL" id="JALJOT010000019">
    <property type="protein sequence ID" value="KAK9901115.1"/>
    <property type="molecule type" value="Genomic_DNA"/>
</dbReference>
<feature type="region of interest" description="Disordered" evidence="1">
    <location>
        <begin position="1"/>
        <end position="36"/>
    </location>
</feature>
<proteinExistence type="predicted"/>
<keyword evidence="3" id="KW-1185">Reference proteome</keyword>
<comment type="caution">
    <text evidence="2">The sequence shown here is derived from an EMBL/GenBank/DDBJ whole genome shotgun (WGS) entry which is preliminary data.</text>
</comment>
<gene>
    <name evidence="2" type="ORF">WJX75_007209</name>
</gene>
<organism evidence="2 3">
    <name type="scientific">Coccomyxa subellipsoidea</name>
    <dbReference type="NCBI Taxonomy" id="248742"/>
    <lineage>
        <taxon>Eukaryota</taxon>
        <taxon>Viridiplantae</taxon>
        <taxon>Chlorophyta</taxon>
        <taxon>core chlorophytes</taxon>
        <taxon>Trebouxiophyceae</taxon>
        <taxon>Trebouxiophyceae incertae sedis</taxon>
        <taxon>Coccomyxaceae</taxon>
        <taxon>Coccomyxa</taxon>
    </lineage>
</organism>
<feature type="region of interest" description="Disordered" evidence="1">
    <location>
        <begin position="79"/>
        <end position="100"/>
    </location>
</feature>
<dbReference type="Proteomes" id="UP001491310">
    <property type="component" value="Unassembled WGS sequence"/>
</dbReference>
<sequence>MAMSGPGERQSQRLAARGSHQPAAAGEPTATGYLMGQRGRLGTIGQGRQVAAAFVEVPNSEDPSQIADAIRTNAAGIATRSDVADVPRRNRGRAIDGRKT</sequence>
<accession>A0ABR2YB12</accession>
<feature type="compositionally biased region" description="Basic and acidic residues" evidence="1">
    <location>
        <begin position="82"/>
        <end position="100"/>
    </location>
</feature>
<reference evidence="2 3" key="1">
    <citation type="journal article" date="2024" name="Nat. Commun.">
        <title>Phylogenomics reveals the evolutionary origins of lichenization in chlorophyte algae.</title>
        <authorList>
            <person name="Puginier C."/>
            <person name="Libourel C."/>
            <person name="Otte J."/>
            <person name="Skaloud P."/>
            <person name="Haon M."/>
            <person name="Grisel S."/>
            <person name="Petersen M."/>
            <person name="Berrin J.G."/>
            <person name="Delaux P.M."/>
            <person name="Dal Grande F."/>
            <person name="Keller J."/>
        </authorList>
    </citation>
    <scope>NUCLEOTIDE SEQUENCE [LARGE SCALE GENOMIC DNA]</scope>
    <source>
        <strain evidence="2 3">SAG 216-7</strain>
    </source>
</reference>
<evidence type="ECO:0000313" key="3">
    <source>
        <dbReference type="Proteomes" id="UP001491310"/>
    </source>
</evidence>
<name>A0ABR2YB12_9CHLO</name>